<dbReference type="EMBL" id="KY315540">
    <property type="protein sequence ID" value="QFW95488.1"/>
    <property type="molecule type" value="Genomic_DNA"/>
</dbReference>
<evidence type="ECO:0000313" key="3">
    <source>
        <dbReference type="EMBL" id="QFV49783.1"/>
    </source>
</evidence>
<evidence type="ECO:0000313" key="6">
    <source>
        <dbReference type="EMBL" id="QFX28730.1"/>
    </source>
</evidence>
<evidence type="ECO:0000313" key="8">
    <source>
        <dbReference type="EMBL" id="QFX63827.1"/>
    </source>
</evidence>
<organism evidence="1">
    <name type="scientific">Human betaherpesvirus 6</name>
    <dbReference type="NCBI Taxonomy" id="10368"/>
    <lineage>
        <taxon>Viruses</taxon>
        <taxon>Duplodnaviria</taxon>
        <taxon>Heunggongvirae</taxon>
        <taxon>Peploviricota</taxon>
        <taxon>Herviviricetes</taxon>
        <taxon>Herpesvirales</taxon>
        <taxon>Orthoherpesviridae</taxon>
        <taxon>Betaherpesvirinae</taxon>
        <taxon>Roseolovirus</taxon>
    </lineage>
</organism>
<evidence type="ECO:0000313" key="1">
    <source>
        <dbReference type="EMBL" id="QFV26188.1"/>
    </source>
</evidence>
<dbReference type="EMBL" id="KY315545">
    <property type="protein sequence ID" value="QFX17960.1"/>
    <property type="molecule type" value="Genomic_DNA"/>
</dbReference>
<dbReference type="EMBL" id="KY315549">
    <property type="protein sequence ID" value="QFX28730.1"/>
    <property type="molecule type" value="Genomic_DNA"/>
</dbReference>
<sequence>MCVGLAISYFILVVVRFSGKECHNALTMAGSMSLCITGKSEKN</sequence>
<dbReference type="EMBL" id="KY290185">
    <property type="protein sequence ID" value="QFV49783.1"/>
    <property type="molecule type" value="Genomic_DNA"/>
</dbReference>
<evidence type="ECO:0000313" key="5">
    <source>
        <dbReference type="EMBL" id="QFX17960.1"/>
    </source>
</evidence>
<dbReference type="EMBL" id="KY290183">
    <property type="protein sequence ID" value="QFV47777.1"/>
    <property type="molecule type" value="Genomic_DNA"/>
</dbReference>
<evidence type="ECO:0000313" key="7">
    <source>
        <dbReference type="EMBL" id="QFX55529.1"/>
    </source>
</evidence>
<reference evidence="1" key="1">
    <citation type="journal article" date="2018" name="BMC Genomics">
        <title>Comparative genomic, transcriptomic, and proteomic reannotation of human herpesvirus 6.</title>
        <authorList>
            <person name="Greninger A.L."/>
            <person name="Knudsen G.M."/>
            <person name="Roychoudhury P."/>
            <person name="Hanson D.J."/>
            <person name="Sedlak R.H."/>
            <person name="Xie H."/>
            <person name="Guan J."/>
            <person name="Nguyen T."/>
            <person name="Peddu V."/>
            <person name="Boeckh M."/>
            <person name="Huang M.L."/>
            <person name="Cook L."/>
            <person name="Depledge D.P."/>
            <person name="Zerr D.M."/>
            <person name="Koelle D.M."/>
            <person name="Gantt S."/>
            <person name="Yoshikawa T."/>
            <person name="Caserta M."/>
            <person name="Hill J.A."/>
            <person name="Jerome K.R."/>
        </authorList>
    </citation>
    <scope>NUCLEOTIDE SEQUENCE</scope>
    <source>
        <strain evidence="3">HP104A5</strain>
        <strain evidence="1">HP15A11</strain>
        <strain evidence="2">HP73C5</strain>
        <strain evidence="4">HP73F12</strain>
        <strain evidence="5">HP88D9</strain>
        <strain evidence="6">HP94B11</strain>
        <strain evidence="7">JHPT-D12</strain>
        <strain evidence="8">JHPT-G1</strain>
    </source>
</reference>
<dbReference type="EMBL" id="KY315558">
    <property type="protein sequence ID" value="QFX63827.1"/>
    <property type="molecule type" value="Genomic_DNA"/>
</dbReference>
<evidence type="ECO:0000313" key="4">
    <source>
        <dbReference type="EMBL" id="QFW95488.1"/>
    </source>
</evidence>
<dbReference type="EMBL" id="KY315555">
    <property type="protein sequence ID" value="QFX55529.1"/>
    <property type="molecule type" value="Genomic_DNA"/>
</dbReference>
<name>A0A5P9S5N1_9BETA</name>
<accession>A0A5P9S5N1</accession>
<proteinExistence type="predicted"/>
<evidence type="ECO:0000313" key="2">
    <source>
        <dbReference type="EMBL" id="QFV47777.1"/>
    </source>
</evidence>
<dbReference type="EMBL" id="KY274508">
    <property type="protein sequence ID" value="QFV26188.1"/>
    <property type="molecule type" value="Genomic_DNA"/>
</dbReference>
<protein>
    <submittedName>
        <fullName evidence="1">Uncharacterized protein</fullName>
    </submittedName>
</protein>